<gene>
    <name evidence="1" type="ORF">PROFUN_00728</name>
</gene>
<sequence length="176" mass="20600">MEEIGQALEDLTLEKRLSDQEYVPVKYKYHVTKSKKTDHLKYDSPLATRSKRPPAGVFWSVSLYQTPNNDAIPGLPTITQYPQEAKSRESFLRIIAPLDSYNETMTLFLKPWFENQPLEFTNLSIHNNKYLYWDKKNNTWMAPLYSGNHKNYWINLFTIGDTTTPAEFVWDTVKKG</sequence>
<comment type="caution">
    <text evidence="1">The sequence shown here is derived from an EMBL/GenBank/DDBJ whole genome shotgun (WGS) entry which is preliminary data.</text>
</comment>
<organism evidence="1 2">
    <name type="scientific">Planoprotostelium fungivorum</name>
    <dbReference type="NCBI Taxonomy" id="1890364"/>
    <lineage>
        <taxon>Eukaryota</taxon>
        <taxon>Amoebozoa</taxon>
        <taxon>Evosea</taxon>
        <taxon>Variosea</taxon>
        <taxon>Cavosteliida</taxon>
        <taxon>Cavosteliaceae</taxon>
        <taxon>Planoprotostelium</taxon>
    </lineage>
</organism>
<dbReference type="AlphaFoldDB" id="A0A2P6NU65"/>
<name>A0A2P6NU65_9EUKA</name>
<keyword evidence="2" id="KW-1185">Reference proteome</keyword>
<dbReference type="EMBL" id="MDYQ01000020">
    <property type="protein sequence ID" value="PRP87517.1"/>
    <property type="molecule type" value="Genomic_DNA"/>
</dbReference>
<protein>
    <submittedName>
        <fullName evidence="1">Uncharacterized protein</fullName>
    </submittedName>
</protein>
<reference evidence="1 2" key="1">
    <citation type="journal article" date="2018" name="Genome Biol. Evol.">
        <title>Multiple Roots of Fruiting Body Formation in Amoebozoa.</title>
        <authorList>
            <person name="Hillmann F."/>
            <person name="Forbes G."/>
            <person name="Novohradska S."/>
            <person name="Ferling I."/>
            <person name="Riege K."/>
            <person name="Groth M."/>
            <person name="Westermann M."/>
            <person name="Marz M."/>
            <person name="Spaller T."/>
            <person name="Winckler T."/>
            <person name="Schaap P."/>
            <person name="Glockner G."/>
        </authorList>
    </citation>
    <scope>NUCLEOTIDE SEQUENCE [LARGE SCALE GENOMIC DNA]</scope>
    <source>
        <strain evidence="1 2">Jena</strain>
    </source>
</reference>
<dbReference type="Proteomes" id="UP000241769">
    <property type="component" value="Unassembled WGS sequence"/>
</dbReference>
<evidence type="ECO:0000313" key="1">
    <source>
        <dbReference type="EMBL" id="PRP87517.1"/>
    </source>
</evidence>
<proteinExistence type="predicted"/>
<dbReference type="InParanoid" id="A0A2P6NU65"/>
<accession>A0A2P6NU65</accession>
<evidence type="ECO:0000313" key="2">
    <source>
        <dbReference type="Proteomes" id="UP000241769"/>
    </source>
</evidence>